<dbReference type="GO" id="GO:0016020">
    <property type="term" value="C:membrane"/>
    <property type="evidence" value="ECO:0007669"/>
    <property type="project" value="InterPro"/>
</dbReference>
<gene>
    <name evidence="1" type="ORF">CHS0354_001993</name>
</gene>
<proteinExistence type="predicted"/>
<dbReference type="SUPFAM" id="SSF48371">
    <property type="entry name" value="ARM repeat"/>
    <property type="match status" value="1"/>
</dbReference>
<dbReference type="InterPro" id="IPR007313">
    <property type="entry name" value="FxsA"/>
</dbReference>
<protein>
    <submittedName>
        <fullName evidence="1">Uncharacterized protein</fullName>
    </submittedName>
</protein>
<sequence>MVILQVLFSGYGFYKIRTNDYNIFFFAEAELSKKNIVVREVWEELLTVSGCLLMIIPGLTSDILGILLFQHPRMNADIDNYIKLIGCGDPKLSENAYNRLWQMEENKELLPETIAKFFKYKENPVLIQYAVEALGRLKDPAMFSGAASAYTECDDLLLQQSFLENFRLTESDYFIDAVLKKIGFKKTLLGAYKKDEGRWQKMARSHRFTLVPAVKYLQTCVTQKYEEILLFLLENPDPSVRFNVLLAISEQKILIGKELIEKISRTDPHETNKRQAVFILETMYSEQGKS</sequence>
<dbReference type="EMBL" id="JAEAOA010000186">
    <property type="protein sequence ID" value="KAK3604185.1"/>
    <property type="molecule type" value="Genomic_DNA"/>
</dbReference>
<reference evidence="1" key="3">
    <citation type="submission" date="2023-05" db="EMBL/GenBank/DDBJ databases">
        <authorList>
            <person name="Smith C.H."/>
        </authorList>
    </citation>
    <scope>NUCLEOTIDE SEQUENCE</scope>
    <source>
        <strain evidence="1">CHS0354</strain>
        <tissue evidence="1">Mantle</tissue>
    </source>
</reference>
<dbReference type="Pfam" id="PF04186">
    <property type="entry name" value="FxsA"/>
    <property type="match status" value="1"/>
</dbReference>
<dbReference type="AlphaFoldDB" id="A0AAE0W8J5"/>
<comment type="caution">
    <text evidence="1">The sequence shown here is derived from an EMBL/GenBank/DDBJ whole genome shotgun (WGS) entry which is preliminary data.</text>
</comment>
<reference evidence="1" key="1">
    <citation type="journal article" date="2021" name="Genome Biol. Evol.">
        <title>A High-Quality Reference Genome for a Parasitic Bivalve with Doubly Uniparental Inheritance (Bivalvia: Unionida).</title>
        <authorList>
            <person name="Smith C.H."/>
        </authorList>
    </citation>
    <scope>NUCLEOTIDE SEQUENCE</scope>
    <source>
        <strain evidence="1">CHS0354</strain>
    </source>
</reference>
<organism evidence="1 2">
    <name type="scientific">Potamilus streckersoni</name>
    <dbReference type="NCBI Taxonomy" id="2493646"/>
    <lineage>
        <taxon>Eukaryota</taxon>
        <taxon>Metazoa</taxon>
        <taxon>Spiralia</taxon>
        <taxon>Lophotrochozoa</taxon>
        <taxon>Mollusca</taxon>
        <taxon>Bivalvia</taxon>
        <taxon>Autobranchia</taxon>
        <taxon>Heteroconchia</taxon>
        <taxon>Palaeoheterodonta</taxon>
        <taxon>Unionida</taxon>
        <taxon>Unionoidea</taxon>
        <taxon>Unionidae</taxon>
        <taxon>Ambleminae</taxon>
        <taxon>Lampsilini</taxon>
        <taxon>Potamilus</taxon>
    </lineage>
</organism>
<dbReference type="Proteomes" id="UP001195483">
    <property type="component" value="Unassembled WGS sequence"/>
</dbReference>
<accession>A0AAE0W8J5</accession>
<dbReference type="InterPro" id="IPR016024">
    <property type="entry name" value="ARM-type_fold"/>
</dbReference>
<keyword evidence="2" id="KW-1185">Reference proteome</keyword>
<name>A0AAE0W8J5_9BIVA</name>
<reference evidence="1" key="2">
    <citation type="journal article" date="2021" name="Genome Biol. Evol.">
        <title>Developing a high-quality reference genome for a parasitic bivalve with doubly uniparental inheritance (Bivalvia: Unionida).</title>
        <authorList>
            <person name="Smith C.H."/>
        </authorList>
    </citation>
    <scope>NUCLEOTIDE SEQUENCE</scope>
    <source>
        <strain evidence="1">CHS0354</strain>
        <tissue evidence="1">Mantle</tissue>
    </source>
</reference>
<evidence type="ECO:0000313" key="2">
    <source>
        <dbReference type="Proteomes" id="UP001195483"/>
    </source>
</evidence>
<evidence type="ECO:0000313" key="1">
    <source>
        <dbReference type="EMBL" id="KAK3604185.1"/>
    </source>
</evidence>